<accession>A0A8K0KRL5</accession>
<sequence length="85" mass="9933">MTAFIVDSPAYSYLTDTVSHTGYYNCRKCVTRGEYEDTNVAFNDFDAAIRTDEGFRRQDQEEHHRGRSPLEDLPEIDMVKNFPYD</sequence>
<feature type="region of interest" description="Disordered" evidence="1">
    <location>
        <begin position="53"/>
        <end position="85"/>
    </location>
</feature>
<comment type="caution">
    <text evidence="2">The sequence shown here is derived from an EMBL/GenBank/DDBJ whole genome shotgun (WGS) entry which is preliminary data.</text>
</comment>
<dbReference type="PANTHER" id="PTHR33053">
    <property type="entry name" value="PROTEIN, PUTATIVE-RELATED"/>
    <property type="match status" value="1"/>
</dbReference>
<name>A0A8K0KRL5_LADFU</name>
<dbReference type="AlphaFoldDB" id="A0A8K0KRL5"/>
<dbReference type="Proteomes" id="UP000792457">
    <property type="component" value="Unassembled WGS sequence"/>
</dbReference>
<evidence type="ECO:0000313" key="3">
    <source>
        <dbReference type="Proteomes" id="UP000792457"/>
    </source>
</evidence>
<gene>
    <name evidence="2" type="ORF">J437_LFUL014351</name>
</gene>
<dbReference type="OrthoDB" id="10028922at2759"/>
<evidence type="ECO:0000256" key="1">
    <source>
        <dbReference type="SAM" id="MobiDB-lite"/>
    </source>
</evidence>
<reference evidence="2" key="1">
    <citation type="submission" date="2013-04" db="EMBL/GenBank/DDBJ databases">
        <authorList>
            <person name="Qu J."/>
            <person name="Murali S.C."/>
            <person name="Bandaranaike D."/>
            <person name="Bellair M."/>
            <person name="Blankenburg K."/>
            <person name="Chao H."/>
            <person name="Dinh H."/>
            <person name="Doddapaneni H."/>
            <person name="Downs B."/>
            <person name="Dugan-Rocha S."/>
            <person name="Elkadiri S."/>
            <person name="Gnanaolivu R.D."/>
            <person name="Hernandez B."/>
            <person name="Javaid M."/>
            <person name="Jayaseelan J.C."/>
            <person name="Lee S."/>
            <person name="Li M."/>
            <person name="Ming W."/>
            <person name="Munidasa M."/>
            <person name="Muniz J."/>
            <person name="Nguyen L."/>
            <person name="Ongeri F."/>
            <person name="Osuji N."/>
            <person name="Pu L.-L."/>
            <person name="Puazo M."/>
            <person name="Qu C."/>
            <person name="Quiroz J."/>
            <person name="Raj R."/>
            <person name="Weissenberger G."/>
            <person name="Xin Y."/>
            <person name="Zou X."/>
            <person name="Han Y."/>
            <person name="Richards S."/>
            <person name="Worley K."/>
            <person name="Muzny D."/>
            <person name="Gibbs R."/>
        </authorList>
    </citation>
    <scope>NUCLEOTIDE SEQUENCE</scope>
    <source>
        <strain evidence="2">Sampled in the wild</strain>
    </source>
</reference>
<feature type="compositionally biased region" description="Basic and acidic residues" evidence="1">
    <location>
        <begin position="53"/>
        <end position="70"/>
    </location>
</feature>
<reference evidence="2" key="2">
    <citation type="submission" date="2017-10" db="EMBL/GenBank/DDBJ databases">
        <title>Ladona fulva Genome sequencing and assembly.</title>
        <authorList>
            <person name="Murali S."/>
            <person name="Richards S."/>
            <person name="Bandaranaike D."/>
            <person name="Bellair M."/>
            <person name="Blankenburg K."/>
            <person name="Chao H."/>
            <person name="Dinh H."/>
            <person name="Doddapaneni H."/>
            <person name="Dugan-Rocha S."/>
            <person name="Elkadiri S."/>
            <person name="Gnanaolivu R."/>
            <person name="Hernandez B."/>
            <person name="Skinner E."/>
            <person name="Javaid M."/>
            <person name="Lee S."/>
            <person name="Li M."/>
            <person name="Ming W."/>
            <person name="Munidasa M."/>
            <person name="Muniz J."/>
            <person name="Nguyen L."/>
            <person name="Hughes D."/>
            <person name="Osuji N."/>
            <person name="Pu L.-L."/>
            <person name="Puazo M."/>
            <person name="Qu C."/>
            <person name="Quiroz J."/>
            <person name="Raj R."/>
            <person name="Weissenberger G."/>
            <person name="Xin Y."/>
            <person name="Zou X."/>
            <person name="Han Y."/>
            <person name="Worley K."/>
            <person name="Muzny D."/>
            <person name="Gibbs R."/>
        </authorList>
    </citation>
    <scope>NUCLEOTIDE SEQUENCE</scope>
    <source>
        <strain evidence="2">Sampled in the wild</strain>
    </source>
</reference>
<protein>
    <submittedName>
        <fullName evidence="2">Uncharacterized protein</fullName>
    </submittedName>
</protein>
<proteinExistence type="predicted"/>
<organism evidence="2 3">
    <name type="scientific">Ladona fulva</name>
    <name type="common">Scarce chaser dragonfly</name>
    <name type="synonym">Libellula fulva</name>
    <dbReference type="NCBI Taxonomy" id="123851"/>
    <lineage>
        <taxon>Eukaryota</taxon>
        <taxon>Metazoa</taxon>
        <taxon>Ecdysozoa</taxon>
        <taxon>Arthropoda</taxon>
        <taxon>Hexapoda</taxon>
        <taxon>Insecta</taxon>
        <taxon>Pterygota</taxon>
        <taxon>Palaeoptera</taxon>
        <taxon>Odonata</taxon>
        <taxon>Epiprocta</taxon>
        <taxon>Anisoptera</taxon>
        <taxon>Libelluloidea</taxon>
        <taxon>Libellulidae</taxon>
        <taxon>Ladona</taxon>
    </lineage>
</organism>
<evidence type="ECO:0000313" key="2">
    <source>
        <dbReference type="EMBL" id="KAG8240301.1"/>
    </source>
</evidence>
<dbReference type="EMBL" id="KZ312449">
    <property type="protein sequence ID" value="KAG8240301.1"/>
    <property type="molecule type" value="Genomic_DNA"/>
</dbReference>
<keyword evidence="3" id="KW-1185">Reference proteome</keyword>